<keyword evidence="1 6" id="KW-0474">Menaquinone biosynthesis</keyword>
<evidence type="ECO:0000313" key="9">
    <source>
        <dbReference type="Proteomes" id="UP000018418"/>
    </source>
</evidence>
<feature type="region of interest" description="Disordered" evidence="7">
    <location>
        <begin position="1"/>
        <end position="48"/>
    </location>
</feature>
<comment type="function">
    <text evidence="6">Methyltransferase required for the conversion of demethylmenaquinol (DMKH2) to menaquinol (MKH2) and the conversion of 2-polyprenyl-6-methoxy-1,4-benzoquinol (DDMQH2) to 2-polyprenyl-3-methyl-6-methoxy-1,4-benzoquinol (DMQH2).</text>
</comment>
<dbReference type="AlphaFoldDB" id="V2VZ84"/>
<evidence type="ECO:0000256" key="7">
    <source>
        <dbReference type="SAM" id="MobiDB-lite"/>
    </source>
</evidence>
<feature type="binding site" evidence="6">
    <location>
        <position position="204"/>
    </location>
    <ligand>
        <name>S-adenosyl-L-methionine</name>
        <dbReference type="ChEBI" id="CHEBI:59789"/>
    </ligand>
</feature>
<reference evidence="8 9" key="1">
    <citation type="submission" date="2013-10" db="EMBL/GenBank/DDBJ databases">
        <title>The Genome Sequence of Acinetobacter brisouii CIP 110357.</title>
        <authorList>
            <consortium name="The Broad Institute Genomics Platform"/>
            <consortium name="The Broad Institute Genome Sequencing Center for Infectious Disease"/>
            <person name="Cerqueira G."/>
            <person name="Feldgarden M."/>
            <person name="Courvalin P."/>
            <person name="Grillot-Courvalin C."/>
            <person name="Clermont D."/>
            <person name="Rocha E."/>
            <person name="Yoon E.-J."/>
            <person name="Nemec A."/>
            <person name="Young S.K."/>
            <person name="Zeng Q."/>
            <person name="Gargeya S."/>
            <person name="Fitzgerald M."/>
            <person name="Abouelleil A."/>
            <person name="Alvarado L."/>
            <person name="Berlin A.M."/>
            <person name="Chapman S.B."/>
            <person name="Gainer-Dewar J."/>
            <person name="Goldberg J."/>
            <person name="Gnerre S."/>
            <person name="Griggs A."/>
            <person name="Gujja S."/>
            <person name="Hansen M."/>
            <person name="Howarth C."/>
            <person name="Imamovic A."/>
            <person name="Ireland A."/>
            <person name="Larimer J."/>
            <person name="McCowan C."/>
            <person name="Murphy C."/>
            <person name="Pearson M."/>
            <person name="Poon T.W."/>
            <person name="Priest M."/>
            <person name="Roberts A."/>
            <person name="Saif S."/>
            <person name="Shea T."/>
            <person name="Sykes S."/>
            <person name="Wortman J."/>
            <person name="Nusbaum C."/>
            <person name="Birren B."/>
        </authorList>
    </citation>
    <scope>NUCLEOTIDE SEQUENCE [LARGE SCALE GENOMIC DNA]</scope>
    <source>
        <strain evidence="8 9">CIP 110357</strain>
    </source>
</reference>
<evidence type="ECO:0000256" key="5">
    <source>
        <dbReference type="ARBA" id="ARBA00022691"/>
    </source>
</evidence>
<gene>
    <name evidence="6" type="primary">ubiE</name>
    <name evidence="8" type="ORF">P255_00186</name>
</gene>
<dbReference type="NCBIfam" id="NF001244">
    <property type="entry name" value="PRK00216.1-5"/>
    <property type="match status" value="1"/>
</dbReference>
<evidence type="ECO:0000313" key="8">
    <source>
        <dbReference type="EMBL" id="ESK53074.1"/>
    </source>
</evidence>
<feature type="binding site" evidence="6">
    <location>
        <position position="159"/>
    </location>
    <ligand>
        <name>S-adenosyl-L-methionine</name>
        <dbReference type="ChEBI" id="CHEBI:59789"/>
    </ligand>
</feature>
<dbReference type="Pfam" id="PF01209">
    <property type="entry name" value="Ubie_methyltran"/>
    <property type="match status" value="1"/>
</dbReference>
<dbReference type="Gene3D" id="3.40.50.150">
    <property type="entry name" value="Vaccinia Virus protein VP39"/>
    <property type="match status" value="1"/>
</dbReference>
<dbReference type="PROSITE" id="PS01184">
    <property type="entry name" value="UBIE_2"/>
    <property type="match status" value="1"/>
</dbReference>
<dbReference type="UniPathway" id="UPA00232"/>
<sequence length="315" mass="34784">MSNEHPTPNTPNESTQNSNKVSPFLTSPLPEGTPQGQQTSLNQASQDTPITEQVPHYNLPRGAGKTGNVGDTTHFGFKTVRTEDKAQKVAEVFHSVASKYDIMNDLMSFGIHRLWKRFAINMSGVRRGQHVLDIAGGTGDLAKVFSREVGPQGHVVLSDINESMLNVGRSRLLDAGCTNVDFVLANAETLEPFADNSFDLLTISFGLRNVTDKDAALESMYRVLKPGGRLLILEFSKPVFEPFSKLYDLYSFTALPIMGKLVANDSESYKYLAESIRMHPDQRTLKGMMEKAGFQNCDYHNLTGGIVAVHRGFKL</sequence>
<keyword evidence="4 6" id="KW-0831">Ubiquinone biosynthesis</keyword>
<evidence type="ECO:0000256" key="3">
    <source>
        <dbReference type="ARBA" id="ARBA00022679"/>
    </source>
</evidence>
<dbReference type="HAMAP" id="MF_01813">
    <property type="entry name" value="MenG_UbiE_methyltr"/>
    <property type="match status" value="1"/>
</dbReference>
<dbReference type="GO" id="GO:0009060">
    <property type="term" value="P:aerobic respiration"/>
    <property type="evidence" value="ECO:0007669"/>
    <property type="project" value="UniProtKB-UniRule"/>
</dbReference>
<evidence type="ECO:0000256" key="6">
    <source>
        <dbReference type="HAMAP-Rule" id="MF_01813"/>
    </source>
</evidence>
<feature type="compositionally biased region" description="Polar residues" evidence="7">
    <location>
        <begin position="34"/>
        <end position="48"/>
    </location>
</feature>
<name>V2VZ84_9GAMM</name>
<proteinExistence type="inferred from homology"/>
<dbReference type="PATRIC" id="fig|1341683.3.peg.182"/>
<dbReference type="EC" id="2.1.1.201" evidence="6"/>
<dbReference type="FunFam" id="3.40.50.150:FF:000014">
    <property type="entry name" value="Ubiquinone/menaquinone biosynthesis C-methyltransferase UbiE"/>
    <property type="match status" value="1"/>
</dbReference>
<accession>V2VZ84</accession>
<comment type="similarity">
    <text evidence="6">Belongs to the class I-like SAM-binding methyltransferase superfamily. MenG/UbiE family.</text>
</comment>
<dbReference type="EMBL" id="AYEU01000001">
    <property type="protein sequence ID" value="ESK53074.1"/>
    <property type="molecule type" value="Genomic_DNA"/>
</dbReference>
<comment type="pathway">
    <text evidence="6">Cofactor biosynthesis; ubiquinone biosynthesis.</text>
</comment>
<comment type="caution">
    <text evidence="8">The sequence shown here is derived from an EMBL/GenBank/DDBJ whole genome shotgun (WGS) entry which is preliminary data.</text>
</comment>
<dbReference type="EC" id="2.1.1.163" evidence="6"/>
<keyword evidence="5 6" id="KW-0949">S-adenosyl-L-methionine</keyword>
<dbReference type="NCBIfam" id="TIGR01934">
    <property type="entry name" value="MenG_MenH_UbiE"/>
    <property type="match status" value="1"/>
</dbReference>
<dbReference type="HOGENOM" id="CLU_037990_0_1_6"/>
<dbReference type="GO" id="GO:0032259">
    <property type="term" value="P:methylation"/>
    <property type="evidence" value="ECO:0007669"/>
    <property type="project" value="UniProtKB-KW"/>
</dbReference>
<dbReference type="PROSITE" id="PS01183">
    <property type="entry name" value="UBIE_1"/>
    <property type="match status" value="1"/>
</dbReference>
<evidence type="ECO:0000256" key="1">
    <source>
        <dbReference type="ARBA" id="ARBA00022428"/>
    </source>
</evidence>
<dbReference type="SUPFAM" id="SSF53335">
    <property type="entry name" value="S-adenosyl-L-methionine-dependent methyltransferases"/>
    <property type="match status" value="1"/>
</dbReference>
<feature type="binding site" evidence="6">
    <location>
        <position position="138"/>
    </location>
    <ligand>
        <name>S-adenosyl-L-methionine</name>
        <dbReference type="ChEBI" id="CHEBI:59789"/>
    </ligand>
</feature>
<protein>
    <recommendedName>
        <fullName evidence="6">Ubiquinone/menaquinone biosynthesis C-methyltransferase UbiE</fullName>
        <ecNumber evidence="6">2.1.1.163</ecNumber>
        <ecNumber evidence="6">2.1.1.201</ecNumber>
    </recommendedName>
    <alternativeName>
        <fullName evidence="6">2-methoxy-6-polyprenyl-1,4-benzoquinol methylase</fullName>
    </alternativeName>
    <alternativeName>
        <fullName evidence="6">Demethylmenaquinone methyltransferase</fullName>
    </alternativeName>
</protein>
<keyword evidence="3 6" id="KW-0808">Transferase</keyword>
<dbReference type="GO" id="GO:0008425">
    <property type="term" value="F:2-methoxy-6-polyprenyl-1,4-benzoquinol methyltransferase activity"/>
    <property type="evidence" value="ECO:0007669"/>
    <property type="project" value="UniProtKB-UniRule"/>
</dbReference>
<feature type="compositionally biased region" description="Polar residues" evidence="7">
    <location>
        <begin position="1"/>
        <end position="25"/>
    </location>
</feature>
<dbReference type="STRING" id="396323.VH98_00895"/>
<dbReference type="Proteomes" id="UP000018418">
    <property type="component" value="Unassembled WGS sequence"/>
</dbReference>
<dbReference type="PANTHER" id="PTHR43591:SF24">
    <property type="entry name" value="2-METHOXY-6-POLYPRENYL-1,4-BENZOQUINOL METHYLASE, MITOCHONDRIAL"/>
    <property type="match status" value="1"/>
</dbReference>
<dbReference type="PROSITE" id="PS51608">
    <property type="entry name" value="SAM_MT_UBIE"/>
    <property type="match status" value="1"/>
</dbReference>
<comment type="catalytic activity">
    <reaction evidence="6">
        <text>a 2-demethylmenaquinol + S-adenosyl-L-methionine = a menaquinol + S-adenosyl-L-homocysteine + H(+)</text>
        <dbReference type="Rhea" id="RHEA:42640"/>
        <dbReference type="Rhea" id="RHEA-COMP:9539"/>
        <dbReference type="Rhea" id="RHEA-COMP:9563"/>
        <dbReference type="ChEBI" id="CHEBI:15378"/>
        <dbReference type="ChEBI" id="CHEBI:18151"/>
        <dbReference type="ChEBI" id="CHEBI:55437"/>
        <dbReference type="ChEBI" id="CHEBI:57856"/>
        <dbReference type="ChEBI" id="CHEBI:59789"/>
        <dbReference type="EC" id="2.1.1.163"/>
    </reaction>
</comment>
<feature type="binding site" evidence="6">
    <location>
        <begin position="186"/>
        <end position="187"/>
    </location>
    <ligand>
        <name>S-adenosyl-L-methionine</name>
        <dbReference type="ChEBI" id="CHEBI:59789"/>
    </ligand>
</feature>
<dbReference type="RefSeq" id="WP_004899087.1">
    <property type="nucleotide sequence ID" value="NZ_BBTI01000003.1"/>
</dbReference>
<dbReference type="InterPro" id="IPR004033">
    <property type="entry name" value="UbiE/COQ5_MeTrFase"/>
</dbReference>
<comment type="catalytic activity">
    <reaction evidence="6">
        <text>a 2-methoxy-6-(all-trans-polyprenyl)benzene-1,4-diol + S-adenosyl-L-methionine = a 5-methoxy-2-methyl-3-(all-trans-polyprenyl)benzene-1,4-diol + S-adenosyl-L-homocysteine + H(+)</text>
        <dbReference type="Rhea" id="RHEA:28286"/>
        <dbReference type="Rhea" id="RHEA-COMP:10858"/>
        <dbReference type="Rhea" id="RHEA-COMP:10859"/>
        <dbReference type="ChEBI" id="CHEBI:15378"/>
        <dbReference type="ChEBI" id="CHEBI:57856"/>
        <dbReference type="ChEBI" id="CHEBI:59789"/>
        <dbReference type="ChEBI" id="CHEBI:84166"/>
        <dbReference type="ChEBI" id="CHEBI:84167"/>
        <dbReference type="EC" id="2.1.1.201"/>
    </reaction>
</comment>
<dbReference type="GO" id="GO:0009234">
    <property type="term" value="P:menaquinone biosynthetic process"/>
    <property type="evidence" value="ECO:0007669"/>
    <property type="project" value="UniProtKB-UniRule"/>
</dbReference>
<dbReference type="GO" id="GO:0043770">
    <property type="term" value="F:demethylmenaquinone methyltransferase activity"/>
    <property type="evidence" value="ECO:0007669"/>
    <property type="project" value="UniProtKB-UniRule"/>
</dbReference>
<dbReference type="InterPro" id="IPR029063">
    <property type="entry name" value="SAM-dependent_MTases_sf"/>
</dbReference>
<keyword evidence="2 6" id="KW-0489">Methyltransferase</keyword>
<evidence type="ECO:0000256" key="4">
    <source>
        <dbReference type="ARBA" id="ARBA00022688"/>
    </source>
</evidence>
<dbReference type="OrthoDB" id="9808140at2"/>
<dbReference type="UniPathway" id="UPA00079">
    <property type="reaction ID" value="UER00169"/>
</dbReference>
<dbReference type="PANTHER" id="PTHR43591">
    <property type="entry name" value="METHYLTRANSFERASE"/>
    <property type="match status" value="1"/>
</dbReference>
<comment type="pathway">
    <text evidence="6">Quinol/quinone metabolism; menaquinone biosynthesis; menaquinol from 1,4-dihydroxy-2-naphthoate: step 2/2.</text>
</comment>
<keyword evidence="9" id="KW-1185">Reference proteome</keyword>
<organism evidence="8 9">
    <name type="scientific">Acinetobacter brisouii CIP 110357</name>
    <dbReference type="NCBI Taxonomy" id="1341683"/>
    <lineage>
        <taxon>Bacteria</taxon>
        <taxon>Pseudomonadati</taxon>
        <taxon>Pseudomonadota</taxon>
        <taxon>Gammaproteobacteria</taxon>
        <taxon>Moraxellales</taxon>
        <taxon>Moraxellaceae</taxon>
        <taxon>Acinetobacter</taxon>
    </lineage>
</organism>
<evidence type="ECO:0000256" key="2">
    <source>
        <dbReference type="ARBA" id="ARBA00022603"/>
    </source>
</evidence>
<dbReference type="InterPro" id="IPR023576">
    <property type="entry name" value="UbiE/COQ5_MeTrFase_CS"/>
</dbReference>
<dbReference type="CDD" id="cd02440">
    <property type="entry name" value="AdoMet_MTases"/>
    <property type="match status" value="1"/>
</dbReference>
<keyword evidence="8" id="KW-0830">Ubiquinone</keyword>
<dbReference type="NCBIfam" id="NF001240">
    <property type="entry name" value="PRK00216.1-1"/>
    <property type="match status" value="1"/>
</dbReference>